<dbReference type="CDD" id="cd04059">
    <property type="entry name" value="Peptidases_S8_Protein_convertases_Kexins_Furin-like"/>
    <property type="match status" value="1"/>
</dbReference>
<reference evidence="15" key="1">
    <citation type="submission" date="2025-08" db="UniProtKB">
        <authorList>
            <consortium name="RefSeq"/>
        </authorList>
    </citation>
    <scope>IDENTIFICATION</scope>
    <source>
        <tissue evidence="15">Whole body</tissue>
    </source>
</reference>
<evidence type="ECO:0000256" key="6">
    <source>
        <dbReference type="ARBA" id="ARBA00022825"/>
    </source>
</evidence>
<dbReference type="GO" id="GO:0005737">
    <property type="term" value="C:cytoplasm"/>
    <property type="evidence" value="ECO:0007669"/>
    <property type="project" value="UniProtKB-ARBA"/>
</dbReference>
<dbReference type="PANTHER" id="PTHR42884">
    <property type="entry name" value="PROPROTEIN CONVERTASE SUBTILISIN/KEXIN-RELATED"/>
    <property type="match status" value="1"/>
</dbReference>
<dbReference type="InterPro" id="IPR034182">
    <property type="entry name" value="Kexin/furin"/>
</dbReference>
<evidence type="ECO:0000313" key="14">
    <source>
        <dbReference type="Proteomes" id="UP000694846"/>
    </source>
</evidence>
<dbReference type="PROSITE" id="PS00136">
    <property type="entry name" value="SUBTILASE_ASP"/>
    <property type="match status" value="1"/>
</dbReference>
<evidence type="ECO:0000256" key="4">
    <source>
        <dbReference type="ARBA" id="ARBA00022729"/>
    </source>
</evidence>
<dbReference type="PRINTS" id="PR00723">
    <property type="entry name" value="SUBTILISIN"/>
</dbReference>
<dbReference type="Gene3D" id="2.60.120.260">
    <property type="entry name" value="Galactose-binding domain-like"/>
    <property type="match status" value="1"/>
</dbReference>
<keyword evidence="5 12" id="KW-0378">Hydrolase</keyword>
<dbReference type="Proteomes" id="UP000694846">
    <property type="component" value="Unplaced"/>
</dbReference>
<dbReference type="InterPro" id="IPR038466">
    <property type="entry name" value="S8_pro-domain_sf"/>
</dbReference>
<dbReference type="GO" id="GO:0004252">
    <property type="term" value="F:serine-type endopeptidase activity"/>
    <property type="evidence" value="ECO:0007669"/>
    <property type="project" value="UniProtKB-UniRule"/>
</dbReference>
<gene>
    <name evidence="15" type="primary">LOC112684604</name>
</gene>
<keyword evidence="7" id="KW-0106">Calcium</keyword>
<evidence type="ECO:0000256" key="10">
    <source>
        <dbReference type="ARBA" id="ARBA00023180"/>
    </source>
</evidence>
<keyword evidence="2 12" id="KW-0645">Protease</keyword>
<keyword evidence="6 12" id="KW-0720">Serine protease</keyword>
<dbReference type="InterPro" id="IPR000209">
    <property type="entry name" value="Peptidase_S8/S53_dom"/>
</dbReference>
<dbReference type="GO" id="GO:0043005">
    <property type="term" value="C:neuron projection"/>
    <property type="evidence" value="ECO:0007669"/>
    <property type="project" value="TreeGrafter"/>
</dbReference>
<feature type="domain" description="P/Homo B" evidence="13">
    <location>
        <begin position="475"/>
        <end position="612"/>
    </location>
</feature>
<feature type="active site" description="Charge relay system" evidence="11 12">
    <location>
        <position position="225"/>
    </location>
</feature>
<evidence type="ECO:0000256" key="8">
    <source>
        <dbReference type="ARBA" id="ARBA00023145"/>
    </source>
</evidence>
<comment type="similarity">
    <text evidence="1">Belongs to the peptidase S8 family. Furin subfamily.</text>
</comment>
<dbReference type="PROSITE" id="PS00138">
    <property type="entry name" value="SUBTILASE_SER"/>
    <property type="match status" value="1"/>
</dbReference>
<keyword evidence="3" id="KW-0165">Cleavage on pair of basic residues</keyword>
<dbReference type="GO" id="GO:0005615">
    <property type="term" value="C:extracellular space"/>
    <property type="evidence" value="ECO:0007669"/>
    <property type="project" value="TreeGrafter"/>
</dbReference>
<evidence type="ECO:0000256" key="5">
    <source>
        <dbReference type="ARBA" id="ARBA00022801"/>
    </source>
</evidence>
<evidence type="ECO:0000256" key="9">
    <source>
        <dbReference type="ARBA" id="ARBA00023157"/>
    </source>
</evidence>
<dbReference type="GO" id="GO:0016486">
    <property type="term" value="P:peptide hormone processing"/>
    <property type="evidence" value="ECO:0007669"/>
    <property type="project" value="TreeGrafter"/>
</dbReference>
<dbReference type="FunFam" id="2.60.120.260:FF:000006">
    <property type="entry name" value="Proprotein convertase subtilisin/kexin type 5"/>
    <property type="match status" value="1"/>
</dbReference>
<evidence type="ECO:0000259" key="13">
    <source>
        <dbReference type="PROSITE" id="PS51829"/>
    </source>
</evidence>
<keyword evidence="10" id="KW-0325">Glycoprotein</keyword>
<dbReference type="Gene3D" id="3.40.50.200">
    <property type="entry name" value="Peptidase S8/S53 domain"/>
    <property type="match status" value="1"/>
</dbReference>
<dbReference type="InterPro" id="IPR036852">
    <property type="entry name" value="Peptidase_S8/S53_dom_sf"/>
</dbReference>
<evidence type="ECO:0000256" key="12">
    <source>
        <dbReference type="PROSITE-ProRule" id="PRU01240"/>
    </source>
</evidence>
<dbReference type="Pfam" id="PF00082">
    <property type="entry name" value="Peptidase_S8"/>
    <property type="match status" value="1"/>
</dbReference>
<evidence type="ECO:0000313" key="15">
    <source>
        <dbReference type="RefSeq" id="XP_025411998.1"/>
    </source>
</evidence>
<dbReference type="SUPFAM" id="SSF54897">
    <property type="entry name" value="Protease propeptides/inhibitors"/>
    <property type="match status" value="1"/>
</dbReference>
<dbReference type="InterPro" id="IPR008979">
    <property type="entry name" value="Galactose-bd-like_sf"/>
</dbReference>
<dbReference type="AlphaFoldDB" id="A0A8B8FN46"/>
<protein>
    <submittedName>
        <fullName evidence="15">Neuroendocrine convertase 1-like isoform X1</fullName>
    </submittedName>
</protein>
<dbReference type="PROSITE" id="PS51892">
    <property type="entry name" value="SUBTILASE"/>
    <property type="match status" value="1"/>
</dbReference>
<evidence type="ECO:0000256" key="7">
    <source>
        <dbReference type="ARBA" id="ARBA00022837"/>
    </source>
</evidence>
<dbReference type="RefSeq" id="XP_025411998.1">
    <property type="nucleotide sequence ID" value="XM_025556213.1"/>
</dbReference>
<proteinExistence type="inferred from homology"/>
<dbReference type="InterPro" id="IPR002884">
    <property type="entry name" value="P_dom"/>
</dbReference>
<dbReference type="Pfam" id="PF01483">
    <property type="entry name" value="P_proprotein"/>
    <property type="match status" value="1"/>
</dbReference>
<dbReference type="OrthoDB" id="300641at2759"/>
<dbReference type="InterPro" id="IPR022398">
    <property type="entry name" value="Peptidase_S8_His-AS"/>
</dbReference>
<dbReference type="Gene3D" id="3.30.70.850">
    <property type="entry name" value="Peptidase S8, pro-domain"/>
    <property type="match status" value="1"/>
</dbReference>
<accession>A0A8B8FN46</accession>
<dbReference type="InterPro" id="IPR023827">
    <property type="entry name" value="Peptidase_S8_Asp-AS"/>
</dbReference>
<keyword evidence="4" id="KW-0732">Signal</keyword>
<dbReference type="GeneID" id="112684604"/>
<feature type="active site" description="Charge relay system" evidence="11 12">
    <location>
        <position position="185"/>
    </location>
</feature>
<dbReference type="PROSITE" id="PS00137">
    <property type="entry name" value="SUBTILASE_HIS"/>
    <property type="match status" value="1"/>
</dbReference>
<dbReference type="GO" id="GO:0012505">
    <property type="term" value="C:endomembrane system"/>
    <property type="evidence" value="ECO:0007669"/>
    <property type="project" value="UniProtKB-ARBA"/>
</dbReference>
<evidence type="ECO:0000256" key="1">
    <source>
        <dbReference type="ARBA" id="ARBA00005325"/>
    </source>
</evidence>
<organism evidence="14 15">
    <name type="scientific">Sipha flava</name>
    <name type="common">yellow sugarcane aphid</name>
    <dbReference type="NCBI Taxonomy" id="143950"/>
    <lineage>
        <taxon>Eukaryota</taxon>
        <taxon>Metazoa</taxon>
        <taxon>Ecdysozoa</taxon>
        <taxon>Arthropoda</taxon>
        <taxon>Hexapoda</taxon>
        <taxon>Insecta</taxon>
        <taxon>Pterygota</taxon>
        <taxon>Neoptera</taxon>
        <taxon>Paraneoptera</taxon>
        <taxon>Hemiptera</taxon>
        <taxon>Sternorrhyncha</taxon>
        <taxon>Aphidomorpha</taxon>
        <taxon>Aphidoidea</taxon>
        <taxon>Aphididae</taxon>
        <taxon>Sipha</taxon>
    </lineage>
</organism>
<dbReference type="PANTHER" id="PTHR42884:SF14">
    <property type="entry name" value="NEUROENDOCRINE CONVERTASE 1"/>
    <property type="match status" value="1"/>
</dbReference>
<dbReference type="InterPro" id="IPR015500">
    <property type="entry name" value="Peptidase_S8_subtilisin-rel"/>
</dbReference>
<sequence>MKIKVVVGLLYLIEYFYFVNGNYLIDSSDLRVHHNHGASDVKHFTNYWYFHTNDNLHEIHETIVMQGFSYAKPVHGIPNIYKVKMKYHPEFHHEPSHNVTNILKQNDKVNWAKQGFTRNLYKRVPTDVRSRYEKYFDDELWDLQWYEQDYRGKDNSDGIRLDMNLVPVYKELKFTGKGVRIAIIDDGIEYTHDDLKNNYDKEISINLNWNKKDPIPRYEDPMNFHGTRCAGEIAMAANNKKCGVGVAYNAKVGGVVLLDGKTDDEMEAKALINALSLVDIYSGSWGPEDNGLTVDGPGVIAQIAFEIGTTQGRNGKGSIYVFASGNGRLLFDNCAADGYVGNIHTIAISSATVEGKAPEYAERCAAVIATAYSGGINDGVKIITSDINNTCTLSHTGTSAAAPLAAGVIALALEANDNLTWRDVQYLLVRNCEVEPISNNSGWSTNAAGFQFNPQFGFGLLNAYKLVKEAINWRTVPKKSICAVDFIINENFKCFGRAWKFVSKVITNGCQRRIQYLEHVQLCMTIRYPKRGMIEVDLLSPKNTTCIMMEPRPLDMSDEGFVEWKIKSLQFWGEDPFGEWTAIIKDETSDLYDGLTGSVEKLTLIMHGTEDQPY</sequence>
<keyword evidence="8" id="KW-0865">Zymogen</keyword>
<dbReference type="SUPFAM" id="SSF49785">
    <property type="entry name" value="Galactose-binding domain-like"/>
    <property type="match status" value="1"/>
</dbReference>
<evidence type="ECO:0000256" key="2">
    <source>
        <dbReference type="ARBA" id="ARBA00022670"/>
    </source>
</evidence>
<dbReference type="SUPFAM" id="SSF52743">
    <property type="entry name" value="Subtilisin-like"/>
    <property type="match status" value="1"/>
</dbReference>
<name>A0A8B8FN46_9HEMI</name>
<dbReference type="InterPro" id="IPR023828">
    <property type="entry name" value="Peptidase_S8_Ser-AS"/>
</dbReference>
<dbReference type="GO" id="GO:0016020">
    <property type="term" value="C:membrane"/>
    <property type="evidence" value="ECO:0007669"/>
    <property type="project" value="TreeGrafter"/>
</dbReference>
<dbReference type="FunFam" id="3.40.50.200:FF:000021">
    <property type="entry name" value="Proprotein convertase subtilisin/kexin type 5a"/>
    <property type="match status" value="1"/>
</dbReference>
<keyword evidence="9" id="KW-1015">Disulfide bond</keyword>
<dbReference type="PROSITE" id="PS51829">
    <property type="entry name" value="P_HOMO_B"/>
    <property type="match status" value="1"/>
</dbReference>
<evidence type="ECO:0000256" key="3">
    <source>
        <dbReference type="ARBA" id="ARBA00022685"/>
    </source>
</evidence>
<feature type="active site" description="Charge relay system" evidence="11 12">
    <location>
        <position position="399"/>
    </location>
</feature>
<keyword evidence="14" id="KW-1185">Reference proteome</keyword>
<evidence type="ECO:0000256" key="11">
    <source>
        <dbReference type="PIRSR" id="PIRSR615500-1"/>
    </source>
</evidence>